<evidence type="ECO:0000313" key="3">
    <source>
        <dbReference type="EMBL" id="CCX05930.1"/>
    </source>
</evidence>
<feature type="domain" description="Trafficking protein particle complex subunit 13 N-terminal" evidence="1">
    <location>
        <begin position="81"/>
        <end position="159"/>
    </location>
</feature>
<accession>U4L7E4</accession>
<proteinExistence type="predicted"/>
<dbReference type="OMA" id="YTETMMA"/>
<reference evidence="3 4" key="1">
    <citation type="journal article" date="2013" name="PLoS Genet.">
        <title>The genome and development-dependent transcriptomes of Pyronema confluens: a window into fungal evolution.</title>
        <authorList>
            <person name="Traeger S."/>
            <person name="Altegoer F."/>
            <person name="Freitag M."/>
            <person name="Gabaldon T."/>
            <person name="Kempken F."/>
            <person name="Kumar A."/>
            <person name="Marcet-Houben M."/>
            <person name="Poggeler S."/>
            <person name="Stajich J.E."/>
            <person name="Nowrousian M."/>
        </authorList>
    </citation>
    <scope>NUCLEOTIDE SEQUENCE [LARGE SCALE GENOMIC DNA]</scope>
    <source>
        <strain evidence="4">CBS 100304</strain>
        <tissue evidence="3">Vegetative mycelium</tissue>
    </source>
</reference>
<dbReference type="GO" id="GO:1990072">
    <property type="term" value="C:TRAPPIII protein complex"/>
    <property type="evidence" value="ECO:0007669"/>
    <property type="project" value="TreeGrafter"/>
</dbReference>
<dbReference type="OrthoDB" id="10250284at2759"/>
<dbReference type="STRING" id="1076935.U4L7E4"/>
<keyword evidence="4" id="KW-1185">Reference proteome</keyword>
<feature type="domain" description="Trafficking protein particle complex subunit 13 middle" evidence="2">
    <location>
        <begin position="166"/>
        <end position="277"/>
    </location>
</feature>
<gene>
    <name evidence="3" type="ORF">PCON_05517</name>
</gene>
<dbReference type="Pfam" id="PF06159">
    <property type="entry name" value="TRAPPC13_N"/>
    <property type="match status" value="1"/>
</dbReference>
<dbReference type="PANTHER" id="PTHR13134:SF3">
    <property type="entry name" value="TRAFFICKING PROTEIN PARTICLE COMPLEX SUBUNIT 13"/>
    <property type="match status" value="1"/>
</dbReference>
<dbReference type="Proteomes" id="UP000018144">
    <property type="component" value="Unassembled WGS sequence"/>
</dbReference>
<dbReference type="InterPro" id="IPR055427">
    <property type="entry name" value="TRAPPC13_N"/>
</dbReference>
<dbReference type="eggNOG" id="KOG2625">
    <property type="taxonomic scope" value="Eukaryota"/>
</dbReference>
<name>U4L7E4_PYROM</name>
<dbReference type="EMBL" id="HF935277">
    <property type="protein sequence ID" value="CCX05930.1"/>
    <property type="molecule type" value="Genomic_DNA"/>
</dbReference>
<evidence type="ECO:0000259" key="1">
    <source>
        <dbReference type="Pfam" id="PF06159"/>
    </source>
</evidence>
<protein>
    <submittedName>
        <fullName evidence="3">Similar to UPF0533 protein C5orf44 homolog acc. no. Q0VFT9</fullName>
    </submittedName>
</protein>
<dbReference type="PANTHER" id="PTHR13134">
    <property type="entry name" value="TRAFFICKING PROTEIN PARTICLE COMPLEX SUBUNIT 13"/>
    <property type="match status" value="1"/>
</dbReference>
<sequence length="285" mass="31321">MPRERAISEVKEPHLISLKVLRLSRPSLTEQHTIPIDTLAVRSPELQAAARYSHATDDQSNLQLTPLTPSQSIIPLKLGGSPDVPEAEDMGETLQPGGNLQRIATYDLKEEGAHVLAVMVSYLDYNRPLPTSPPGTPASGDGPTPDPRLRTFKKLYQFAATQCIMVRTKATPLPNNHAVLEAQLENLGETPMALHKVAMKTRWKARGLNWEENDPPLLRRGDSYQVCFVLEPPDAEPQAEGSEEKLATPGEDTIGQLAIEWRTSCGDKGFLKTGKLQLPSQKQVA</sequence>
<dbReference type="InterPro" id="IPR010378">
    <property type="entry name" value="TRAPPC13"/>
</dbReference>
<organism evidence="3 4">
    <name type="scientific">Pyronema omphalodes (strain CBS 100304)</name>
    <name type="common">Pyronema confluens</name>
    <dbReference type="NCBI Taxonomy" id="1076935"/>
    <lineage>
        <taxon>Eukaryota</taxon>
        <taxon>Fungi</taxon>
        <taxon>Dikarya</taxon>
        <taxon>Ascomycota</taxon>
        <taxon>Pezizomycotina</taxon>
        <taxon>Pezizomycetes</taxon>
        <taxon>Pezizales</taxon>
        <taxon>Pyronemataceae</taxon>
        <taxon>Pyronema</taxon>
    </lineage>
</organism>
<dbReference type="InterPro" id="IPR055429">
    <property type="entry name" value="TRAPPC13_M"/>
</dbReference>
<dbReference type="Pfam" id="PF23647">
    <property type="entry name" value="TRAPPC13_M"/>
    <property type="match status" value="1"/>
</dbReference>
<evidence type="ECO:0000313" key="4">
    <source>
        <dbReference type="Proteomes" id="UP000018144"/>
    </source>
</evidence>
<dbReference type="AlphaFoldDB" id="U4L7E4"/>
<evidence type="ECO:0000259" key="2">
    <source>
        <dbReference type="Pfam" id="PF23647"/>
    </source>
</evidence>